<dbReference type="Pfam" id="PF12672">
    <property type="entry name" value="DUF3793"/>
    <property type="match status" value="1"/>
</dbReference>
<dbReference type="RefSeq" id="WP_079590173.1">
    <property type="nucleotide sequence ID" value="NZ_CP154629.1"/>
</dbReference>
<protein>
    <recommendedName>
        <fullName evidence="3">DUF3793 family protein</fullName>
    </recommendedName>
</protein>
<evidence type="ECO:0000313" key="2">
    <source>
        <dbReference type="Proteomes" id="UP000243406"/>
    </source>
</evidence>
<keyword evidence="2" id="KW-1185">Reference proteome</keyword>
<evidence type="ECO:0000313" key="1">
    <source>
        <dbReference type="EMBL" id="SKB63420.1"/>
    </source>
</evidence>
<accession>A0A1T5CW34</accession>
<dbReference type="EMBL" id="FUYN01000006">
    <property type="protein sequence ID" value="SKB63420.1"/>
    <property type="molecule type" value="Genomic_DNA"/>
</dbReference>
<name>A0A1T5CW34_9FIRM</name>
<dbReference type="Proteomes" id="UP000243406">
    <property type="component" value="Unassembled WGS sequence"/>
</dbReference>
<proteinExistence type="predicted"/>
<evidence type="ECO:0008006" key="3">
    <source>
        <dbReference type="Google" id="ProtNLM"/>
    </source>
</evidence>
<dbReference type="OrthoDB" id="5393676at2"/>
<gene>
    <name evidence="1" type="ORF">SAMN02745120_2389</name>
</gene>
<organism evidence="1 2">
    <name type="scientific">Acetoanaerobium noterae</name>
    <dbReference type="NCBI Taxonomy" id="745369"/>
    <lineage>
        <taxon>Bacteria</taxon>
        <taxon>Bacillati</taxon>
        <taxon>Bacillota</taxon>
        <taxon>Clostridia</taxon>
        <taxon>Peptostreptococcales</taxon>
        <taxon>Filifactoraceae</taxon>
        <taxon>Acetoanaerobium</taxon>
    </lineage>
</organism>
<reference evidence="2" key="1">
    <citation type="submission" date="2017-02" db="EMBL/GenBank/DDBJ databases">
        <authorList>
            <person name="Varghese N."/>
            <person name="Submissions S."/>
        </authorList>
    </citation>
    <scope>NUCLEOTIDE SEQUENCE [LARGE SCALE GENOMIC DNA]</scope>
    <source>
        <strain evidence="2">ATCC 35199</strain>
    </source>
</reference>
<sequence length="206" mass="23841">MQTITRPDIVLIKEALNVYGDLEYLMYKICYHAAPTLFSSKPSSLICLNNNGKLKLKDIWDKYKETLKNLISLEFFEVKSNKDCVSILIYKREQLENILFNNDVKSYLLSCGYDNYASVEEGLSFLRERNRNNCPDEIGIFLGYPLSDVIAFASRDTIKCCAVGYWRVYSNEKQALSLFEEYDNARKWVIETLVKGYMPTQLLLAS</sequence>
<dbReference type="AlphaFoldDB" id="A0A1T5CW34"/>
<dbReference type="InterPro" id="IPR024523">
    <property type="entry name" value="DUF3793"/>
</dbReference>